<evidence type="ECO:0000313" key="3">
    <source>
        <dbReference type="Proteomes" id="UP000027265"/>
    </source>
</evidence>
<gene>
    <name evidence="2" type="ORF">JAAARDRAFT_193038</name>
</gene>
<evidence type="ECO:0000313" key="2">
    <source>
        <dbReference type="EMBL" id="KDQ58469.1"/>
    </source>
</evidence>
<reference evidence="3" key="1">
    <citation type="journal article" date="2014" name="Proc. Natl. Acad. Sci. U.S.A.">
        <title>Extensive sampling of basidiomycete genomes demonstrates inadequacy of the white-rot/brown-rot paradigm for wood decay fungi.</title>
        <authorList>
            <person name="Riley R."/>
            <person name="Salamov A.A."/>
            <person name="Brown D.W."/>
            <person name="Nagy L.G."/>
            <person name="Floudas D."/>
            <person name="Held B.W."/>
            <person name="Levasseur A."/>
            <person name="Lombard V."/>
            <person name="Morin E."/>
            <person name="Otillar R."/>
            <person name="Lindquist E.A."/>
            <person name="Sun H."/>
            <person name="LaButti K.M."/>
            <person name="Schmutz J."/>
            <person name="Jabbour D."/>
            <person name="Luo H."/>
            <person name="Baker S.E."/>
            <person name="Pisabarro A.G."/>
            <person name="Walton J.D."/>
            <person name="Blanchette R.A."/>
            <person name="Henrissat B."/>
            <person name="Martin F."/>
            <person name="Cullen D."/>
            <person name="Hibbett D.S."/>
            <person name="Grigoriev I.V."/>
        </authorList>
    </citation>
    <scope>NUCLEOTIDE SEQUENCE [LARGE SCALE GENOMIC DNA]</scope>
    <source>
        <strain evidence="3">MUCL 33604</strain>
    </source>
</reference>
<feature type="region of interest" description="Disordered" evidence="1">
    <location>
        <begin position="46"/>
        <end position="72"/>
    </location>
</feature>
<evidence type="ECO:0000256" key="1">
    <source>
        <dbReference type="SAM" id="MobiDB-lite"/>
    </source>
</evidence>
<name>A0A067PUT9_9AGAM</name>
<keyword evidence="3" id="KW-1185">Reference proteome</keyword>
<sequence>MSESVMILDSVELETALANLRGLLSGLPTTLPENTYDFENYAVNSEEEEDKGRVGAVNHATGTSEVMRDKDPAGVLEREWEDENNDQGDEDSRLLGDTALVESSFNIKSLTILDLLSDTPRTAAIAVSSTSRSVNTVSNSKRPPTEADWTM</sequence>
<feature type="region of interest" description="Disordered" evidence="1">
    <location>
        <begin position="132"/>
        <end position="151"/>
    </location>
</feature>
<dbReference type="OrthoDB" id="2801221at2759"/>
<proteinExistence type="predicted"/>
<accession>A0A067PUT9</accession>
<dbReference type="InParanoid" id="A0A067PUT9"/>
<dbReference type="Proteomes" id="UP000027265">
    <property type="component" value="Unassembled WGS sequence"/>
</dbReference>
<dbReference type="HOGENOM" id="CLU_1731735_0_0_1"/>
<organism evidence="2 3">
    <name type="scientific">Jaapia argillacea MUCL 33604</name>
    <dbReference type="NCBI Taxonomy" id="933084"/>
    <lineage>
        <taxon>Eukaryota</taxon>
        <taxon>Fungi</taxon>
        <taxon>Dikarya</taxon>
        <taxon>Basidiomycota</taxon>
        <taxon>Agaricomycotina</taxon>
        <taxon>Agaricomycetes</taxon>
        <taxon>Agaricomycetidae</taxon>
        <taxon>Jaapiales</taxon>
        <taxon>Jaapiaceae</taxon>
        <taxon>Jaapia</taxon>
    </lineage>
</organism>
<protein>
    <submittedName>
        <fullName evidence="2">Uncharacterized protein</fullName>
    </submittedName>
</protein>
<dbReference type="AlphaFoldDB" id="A0A067PUT9"/>
<dbReference type="EMBL" id="KL197717">
    <property type="protein sequence ID" value="KDQ58469.1"/>
    <property type="molecule type" value="Genomic_DNA"/>
</dbReference>